<accession>A0A0B0PZ59</accession>
<evidence type="ECO:0000313" key="2">
    <source>
        <dbReference type="EMBL" id="KHG30310.1"/>
    </source>
</evidence>
<dbReference type="EMBL" id="KN455760">
    <property type="protein sequence ID" value="KHG30310.1"/>
    <property type="molecule type" value="Genomic_DNA"/>
</dbReference>
<gene>
    <name evidence="2" type="ORF">F383_04093</name>
</gene>
<sequence length="24" mass="3031">MHKSYTQHTSFLFLIYLNLSFYLY</sequence>
<keyword evidence="3" id="KW-1185">Reference proteome</keyword>
<keyword evidence="1" id="KW-0472">Membrane</keyword>
<proteinExistence type="predicted"/>
<feature type="transmembrane region" description="Helical" evidence="1">
    <location>
        <begin position="6"/>
        <end position="23"/>
    </location>
</feature>
<keyword evidence="1" id="KW-0812">Transmembrane</keyword>
<protein>
    <submittedName>
        <fullName evidence="2">Uncharacterized protein</fullName>
    </submittedName>
</protein>
<reference evidence="3" key="1">
    <citation type="submission" date="2014-09" db="EMBL/GenBank/DDBJ databases">
        <authorList>
            <person name="Mudge J."/>
            <person name="Ramaraj T."/>
            <person name="Lindquist I.E."/>
            <person name="Bharti A.K."/>
            <person name="Sundararajan A."/>
            <person name="Cameron C.T."/>
            <person name="Woodward J.E."/>
            <person name="May G.D."/>
            <person name="Brubaker C."/>
            <person name="Broadhvest J."/>
            <person name="Wilkins T.A."/>
        </authorList>
    </citation>
    <scope>NUCLEOTIDE SEQUENCE</scope>
    <source>
        <strain evidence="3">cv. AKA8401</strain>
    </source>
</reference>
<dbReference type="AlphaFoldDB" id="A0A0B0PZ59"/>
<keyword evidence="1" id="KW-1133">Transmembrane helix</keyword>
<name>A0A0B0PZ59_GOSAR</name>
<organism evidence="2 3">
    <name type="scientific">Gossypium arboreum</name>
    <name type="common">Tree cotton</name>
    <name type="synonym">Gossypium nanking</name>
    <dbReference type="NCBI Taxonomy" id="29729"/>
    <lineage>
        <taxon>Eukaryota</taxon>
        <taxon>Viridiplantae</taxon>
        <taxon>Streptophyta</taxon>
        <taxon>Embryophyta</taxon>
        <taxon>Tracheophyta</taxon>
        <taxon>Spermatophyta</taxon>
        <taxon>Magnoliopsida</taxon>
        <taxon>eudicotyledons</taxon>
        <taxon>Gunneridae</taxon>
        <taxon>Pentapetalae</taxon>
        <taxon>rosids</taxon>
        <taxon>malvids</taxon>
        <taxon>Malvales</taxon>
        <taxon>Malvaceae</taxon>
        <taxon>Malvoideae</taxon>
        <taxon>Gossypium</taxon>
    </lineage>
</organism>
<evidence type="ECO:0000256" key="1">
    <source>
        <dbReference type="SAM" id="Phobius"/>
    </source>
</evidence>
<evidence type="ECO:0000313" key="3">
    <source>
        <dbReference type="Proteomes" id="UP000032142"/>
    </source>
</evidence>
<dbReference type="Proteomes" id="UP000032142">
    <property type="component" value="Unassembled WGS sequence"/>
</dbReference>